<evidence type="ECO:0000313" key="3">
    <source>
        <dbReference type="Proteomes" id="UP000054408"/>
    </source>
</evidence>
<feature type="region of interest" description="Disordered" evidence="1">
    <location>
        <begin position="25"/>
        <end position="50"/>
    </location>
</feature>
<feature type="compositionally biased region" description="Gly residues" evidence="1">
    <location>
        <begin position="106"/>
        <end position="116"/>
    </location>
</feature>
<evidence type="ECO:0000256" key="1">
    <source>
        <dbReference type="SAM" id="MobiDB-lite"/>
    </source>
</evidence>
<feature type="region of interest" description="Disordered" evidence="1">
    <location>
        <begin position="95"/>
        <end position="144"/>
    </location>
</feature>
<name>A0A0L0DJW9_THETB</name>
<dbReference type="AlphaFoldDB" id="A0A0L0DJW9"/>
<feature type="compositionally biased region" description="Polar residues" evidence="1">
    <location>
        <begin position="459"/>
        <end position="472"/>
    </location>
</feature>
<proteinExistence type="predicted"/>
<reference evidence="2 3" key="1">
    <citation type="submission" date="2010-05" db="EMBL/GenBank/DDBJ databases">
        <title>The Genome Sequence of Thecamonas trahens ATCC 50062.</title>
        <authorList>
            <consortium name="The Broad Institute Genome Sequencing Platform"/>
            <person name="Russ C."/>
            <person name="Cuomo C."/>
            <person name="Shea T."/>
            <person name="Young S.K."/>
            <person name="Zeng Q."/>
            <person name="Koehrsen M."/>
            <person name="Haas B."/>
            <person name="Borodovsky M."/>
            <person name="Guigo R."/>
            <person name="Alvarado L."/>
            <person name="Berlin A."/>
            <person name="Bochicchio J."/>
            <person name="Borenstein D."/>
            <person name="Chapman S."/>
            <person name="Chen Z."/>
            <person name="Freedman E."/>
            <person name="Gellesch M."/>
            <person name="Goldberg J."/>
            <person name="Griggs A."/>
            <person name="Gujja S."/>
            <person name="Heilman E."/>
            <person name="Heiman D."/>
            <person name="Hepburn T."/>
            <person name="Howarth C."/>
            <person name="Jen D."/>
            <person name="Larson L."/>
            <person name="Mehta T."/>
            <person name="Park D."/>
            <person name="Pearson M."/>
            <person name="Roberts A."/>
            <person name="Saif S."/>
            <person name="Shenoy N."/>
            <person name="Sisk P."/>
            <person name="Stolte C."/>
            <person name="Sykes S."/>
            <person name="Thomson T."/>
            <person name="Walk T."/>
            <person name="White J."/>
            <person name="Yandava C."/>
            <person name="Burger G."/>
            <person name="Gray M.W."/>
            <person name="Holland P.W.H."/>
            <person name="King N."/>
            <person name="Lang F.B.F."/>
            <person name="Roger A.J."/>
            <person name="Ruiz-Trillo I."/>
            <person name="Lander E."/>
            <person name="Nusbaum C."/>
        </authorList>
    </citation>
    <scope>NUCLEOTIDE SEQUENCE [LARGE SCALE GENOMIC DNA]</scope>
    <source>
        <strain evidence="2 3">ATCC 50062</strain>
    </source>
</reference>
<dbReference type="EMBL" id="GL349474">
    <property type="protein sequence ID" value="KNC52694.1"/>
    <property type="molecule type" value="Genomic_DNA"/>
</dbReference>
<dbReference type="RefSeq" id="XP_013755238.1">
    <property type="nucleotide sequence ID" value="XM_013899784.1"/>
</dbReference>
<feature type="compositionally biased region" description="Low complexity" evidence="1">
    <location>
        <begin position="25"/>
        <end position="44"/>
    </location>
</feature>
<sequence length="485" mass="49463">MSNQGSKAVLGTVLVGAGAGDAVAESDVGSTQSGAGADVEAAAGESGGPSPDETLLNFLAIVGEDVEIEFARSFLESCGNSLEIAVPSFLENFGRRSAPSSSAATSGGGAMGGGGSAAANASRPLGSIPGMSSSRGGRSSFGGRGGLGSGLSEFDYVMDDRAEISHPAANRSNSPPLGSMPYDAGTASELWSNTCTRVLFGDAPVEQPAFFIGIGGPTSDGAAGRSGDGVPRVCTACAQTCQSRNRNLRVDTNAYEPMVCACQHWPAESEEGTAFCLYRERPVMVLGDSERSEVLADMRAAMPAAMAVVEEFMAAAANDALEDLFTFEEADVLEGDFLRSLRLYLKMEFAQGATAELGKNLAAFAELALARPVGDQDANARAAQVAANAALTILTPSSDRAPARWAAAAAAAAQAHERVGSALRARELYEQALAAYSAQASPDVDRVAALTAGIDRLSDSTATVSSGDGSESVTEDGNDVSAIDP</sequence>
<dbReference type="Proteomes" id="UP000054408">
    <property type="component" value="Unassembled WGS sequence"/>
</dbReference>
<protein>
    <submittedName>
        <fullName evidence="2">Uncharacterized protein</fullName>
    </submittedName>
</protein>
<keyword evidence="3" id="KW-1185">Reference proteome</keyword>
<feature type="region of interest" description="Disordered" evidence="1">
    <location>
        <begin position="459"/>
        <end position="485"/>
    </location>
</feature>
<accession>A0A0L0DJW9</accession>
<organism evidence="2 3">
    <name type="scientific">Thecamonas trahens ATCC 50062</name>
    <dbReference type="NCBI Taxonomy" id="461836"/>
    <lineage>
        <taxon>Eukaryota</taxon>
        <taxon>Apusozoa</taxon>
        <taxon>Apusomonadida</taxon>
        <taxon>Apusomonadidae</taxon>
        <taxon>Thecamonas</taxon>
    </lineage>
</organism>
<dbReference type="GeneID" id="25567233"/>
<feature type="compositionally biased region" description="Low complexity" evidence="1">
    <location>
        <begin position="117"/>
        <end position="138"/>
    </location>
</feature>
<dbReference type="Pfam" id="PF14555">
    <property type="entry name" value="UBA_4"/>
    <property type="match status" value="1"/>
</dbReference>
<evidence type="ECO:0000313" key="2">
    <source>
        <dbReference type="EMBL" id="KNC52694.1"/>
    </source>
</evidence>
<gene>
    <name evidence="2" type="ORF">AMSG_08570</name>
</gene>